<reference evidence="14" key="2">
    <citation type="submission" date="2021-01" db="UniProtKB">
        <authorList>
            <consortium name="EnsemblPlants"/>
        </authorList>
    </citation>
    <scope>IDENTIFICATION</scope>
</reference>
<feature type="domain" description="Cation/H(+) antiporter central" evidence="12">
    <location>
        <begin position="492"/>
        <end position="619"/>
    </location>
</feature>
<dbReference type="Pfam" id="PF00999">
    <property type="entry name" value="Na_H_Exchanger"/>
    <property type="match status" value="1"/>
</dbReference>
<keyword evidence="2" id="KW-0813">Transport</keyword>
<keyword evidence="6 10" id="KW-1133">Transmembrane helix</keyword>
<evidence type="ECO:0000313" key="15">
    <source>
        <dbReference type="Proteomes" id="UP000594261"/>
    </source>
</evidence>
<dbReference type="GO" id="GO:0012505">
    <property type="term" value="C:endomembrane system"/>
    <property type="evidence" value="ECO:0007669"/>
    <property type="project" value="TreeGrafter"/>
</dbReference>
<dbReference type="InterPro" id="IPR057290">
    <property type="entry name" value="CHX17_C"/>
</dbReference>
<dbReference type="InterPro" id="IPR050794">
    <property type="entry name" value="CPA2_transporter"/>
</dbReference>
<keyword evidence="5" id="KW-0630">Potassium</keyword>
<feature type="transmembrane region" description="Helical" evidence="10">
    <location>
        <begin position="382"/>
        <end position="402"/>
    </location>
</feature>
<evidence type="ECO:0008006" key="16">
    <source>
        <dbReference type="Google" id="ProtNLM"/>
    </source>
</evidence>
<dbReference type="OrthoDB" id="2687058at2759"/>
<dbReference type="GO" id="GO:0006813">
    <property type="term" value="P:potassium ion transport"/>
    <property type="evidence" value="ECO:0007669"/>
    <property type="project" value="UniProtKB-KW"/>
</dbReference>
<keyword evidence="4 10" id="KW-0812">Transmembrane</keyword>
<feature type="domain" description="Cation/H(+) antiporter C-terminal" evidence="13">
    <location>
        <begin position="631"/>
        <end position="769"/>
    </location>
</feature>
<evidence type="ECO:0000256" key="9">
    <source>
        <dbReference type="ARBA" id="ARBA00038341"/>
    </source>
</evidence>
<dbReference type="GO" id="GO:0015297">
    <property type="term" value="F:antiporter activity"/>
    <property type="evidence" value="ECO:0007669"/>
    <property type="project" value="InterPro"/>
</dbReference>
<organism evidence="14 15">
    <name type="scientific">Quercus lobata</name>
    <name type="common">Valley oak</name>
    <dbReference type="NCBI Taxonomy" id="97700"/>
    <lineage>
        <taxon>Eukaryota</taxon>
        <taxon>Viridiplantae</taxon>
        <taxon>Streptophyta</taxon>
        <taxon>Embryophyta</taxon>
        <taxon>Tracheophyta</taxon>
        <taxon>Spermatophyta</taxon>
        <taxon>Magnoliopsida</taxon>
        <taxon>eudicotyledons</taxon>
        <taxon>Gunneridae</taxon>
        <taxon>Pentapetalae</taxon>
        <taxon>rosids</taxon>
        <taxon>fabids</taxon>
        <taxon>Fagales</taxon>
        <taxon>Fagaceae</taxon>
        <taxon>Quercus</taxon>
    </lineage>
</organism>
<dbReference type="KEGG" id="qlo:115951213"/>
<dbReference type="PANTHER" id="PTHR32468">
    <property type="entry name" value="CATION/H + ANTIPORTER"/>
    <property type="match status" value="1"/>
</dbReference>
<sequence length="773" mass="85599">MNNTKGLRRAEGTALGDPMVCQYVNMIDSAGFWYGDDPMSYNTPVLSAEISVIFIISGLTHLLMRPLRQPKIIVQIIAGIIMGPSVLGQSREYLEALFPPGSRLVFSTLVEFGFMFHLFILGLQINANLIKSIGRKALIIALVGTMIPLAFGGTAYKIIHRTNPSMAPLSLVVINSMSSFIGVTSLLDNLNILNTEIGQFASSIALVSDTCCWLLAFVMRNVDKAQKYSPHKPLPTLVSVPGYYCILFFLLRPLVIWIFSSTPVKAPIKENHFTAILCIVMGNGVLAESVGEHAWLGAFVLGFSLPNGPTLGASLIKKLDILCTESLLQLYCTNKGFSTLFSSMAKMSTAKMEILIFAGYTGKFTGTILPSIYYKMPFRESLTLTLIMCCKGVLELTIYSTWETSQVITRQTYTLLIINMIVITGLASIFIRHLYDTSARYMGDTRRTISDSDQNFGLRTLVCIHSEENVSSLTNLLEVSNPTKESPIFVSVLELVEITRKAASILVKHDRQHISLVSNLYCSGHIGNAFDHYESYSEGSVMIQNFKAIAPYASMHDDICTLAVVQKTGIIIVPYHKTWAIDGTAKANTPFIRTINKNLLKKAPCSIGVLVDRGQIGGNPSVLNGNSPYRIAMLFVGGADDREALVYSIRMAGHPNVSLTVVQFIAWGYKTNSYQENLDKEMLNELWASIVGKRRIYCKKETVRRGLDTRHVIHKMADNFDLVIVGKYHEPDSPVTLGLREWSESPELGVLGDMLVSSVFQFSVLVVQQQPRR</sequence>
<evidence type="ECO:0000259" key="12">
    <source>
        <dbReference type="Pfam" id="PF23256"/>
    </source>
</evidence>
<evidence type="ECO:0000259" key="13">
    <source>
        <dbReference type="Pfam" id="PF23259"/>
    </source>
</evidence>
<dbReference type="Proteomes" id="UP000594261">
    <property type="component" value="Chromosome 1"/>
</dbReference>
<dbReference type="FunCoup" id="A0A7N2KNF0">
    <property type="interactions" value="3"/>
</dbReference>
<dbReference type="OMA" id="SLAFLMC"/>
<protein>
    <recommendedName>
        <fullName evidence="16">Cation/H+ exchanger domain-containing protein</fullName>
    </recommendedName>
</protein>
<feature type="transmembrane region" description="Helical" evidence="10">
    <location>
        <begin position="72"/>
        <end position="89"/>
    </location>
</feature>
<feature type="transmembrane region" description="Helical" evidence="10">
    <location>
        <begin position="354"/>
        <end position="376"/>
    </location>
</feature>
<evidence type="ECO:0000256" key="5">
    <source>
        <dbReference type="ARBA" id="ARBA00022958"/>
    </source>
</evidence>
<dbReference type="Gramene" id="QL01p023891:mrna">
    <property type="protein sequence ID" value="QL01p023891:mrna"/>
    <property type="gene ID" value="QL01p023891"/>
</dbReference>
<dbReference type="GO" id="GO:0006885">
    <property type="term" value="P:regulation of pH"/>
    <property type="evidence" value="ECO:0007669"/>
    <property type="project" value="TreeGrafter"/>
</dbReference>
<feature type="transmembrane region" description="Helical" evidence="10">
    <location>
        <begin position="165"/>
        <end position="187"/>
    </location>
</feature>
<gene>
    <name evidence="14" type="primary">LOC115951213</name>
</gene>
<dbReference type="GO" id="GO:1902600">
    <property type="term" value="P:proton transmembrane transport"/>
    <property type="evidence" value="ECO:0007669"/>
    <property type="project" value="InterPro"/>
</dbReference>
<dbReference type="InterPro" id="IPR057291">
    <property type="entry name" value="CHX17_2nd"/>
</dbReference>
<feature type="transmembrane region" description="Helical" evidence="10">
    <location>
        <begin position="240"/>
        <end position="259"/>
    </location>
</feature>
<proteinExistence type="inferred from homology"/>
<dbReference type="EnsemblPlants" id="QL01p023891:mrna">
    <property type="protein sequence ID" value="QL01p023891:mrna"/>
    <property type="gene ID" value="QL01p023891"/>
</dbReference>
<dbReference type="Gene3D" id="1.20.1530.20">
    <property type="match status" value="1"/>
</dbReference>
<evidence type="ECO:0000256" key="2">
    <source>
        <dbReference type="ARBA" id="ARBA00022448"/>
    </source>
</evidence>
<keyword evidence="3" id="KW-0633">Potassium transport</keyword>
<accession>A0A7N2KNF0</accession>
<feature type="transmembrane region" description="Helical" evidence="10">
    <location>
        <begin position="414"/>
        <end position="435"/>
    </location>
</feature>
<feature type="transmembrane region" description="Helical" evidence="10">
    <location>
        <begin position="104"/>
        <end position="125"/>
    </location>
</feature>
<dbReference type="Pfam" id="PF23259">
    <property type="entry name" value="CHX17_C"/>
    <property type="match status" value="1"/>
</dbReference>
<dbReference type="EMBL" id="LRBV02000001">
    <property type="status" value="NOT_ANNOTATED_CDS"/>
    <property type="molecule type" value="Genomic_DNA"/>
</dbReference>
<dbReference type="Pfam" id="PF23256">
    <property type="entry name" value="CHX17_2nd"/>
    <property type="match status" value="1"/>
</dbReference>
<comment type="similarity">
    <text evidence="9">Belongs to the monovalent cation:proton antiporter 2 (CPA2) transporter (TC 2.A.37) family. CHX (TC 2.A.37.4) subfamily.</text>
</comment>
<dbReference type="GeneID" id="115951213"/>
<dbReference type="PANTHER" id="PTHR32468:SF175">
    <property type="entry name" value="CATION_H+ EXCHANGER 3"/>
    <property type="match status" value="1"/>
</dbReference>
<keyword evidence="15" id="KW-1185">Reference proteome</keyword>
<evidence type="ECO:0000256" key="3">
    <source>
        <dbReference type="ARBA" id="ARBA00022538"/>
    </source>
</evidence>
<evidence type="ECO:0000256" key="10">
    <source>
        <dbReference type="SAM" id="Phobius"/>
    </source>
</evidence>
<evidence type="ECO:0000256" key="1">
    <source>
        <dbReference type="ARBA" id="ARBA00004141"/>
    </source>
</evidence>
<evidence type="ECO:0000256" key="4">
    <source>
        <dbReference type="ARBA" id="ARBA00022692"/>
    </source>
</evidence>
<reference evidence="14 15" key="1">
    <citation type="journal article" date="2016" name="G3 (Bethesda)">
        <title>First Draft Assembly and Annotation of the Genome of a California Endemic Oak Quercus lobata Nee (Fagaceae).</title>
        <authorList>
            <person name="Sork V.L."/>
            <person name="Fitz-Gibbon S.T."/>
            <person name="Puiu D."/>
            <person name="Crepeau M."/>
            <person name="Gugger P.F."/>
            <person name="Sherman R."/>
            <person name="Stevens K."/>
            <person name="Langley C.H."/>
            <person name="Pellegrini M."/>
            <person name="Salzberg S.L."/>
        </authorList>
    </citation>
    <scope>NUCLEOTIDE SEQUENCE [LARGE SCALE GENOMIC DNA]</scope>
    <source>
        <strain evidence="14 15">cv. SW786</strain>
    </source>
</reference>
<evidence type="ECO:0000256" key="7">
    <source>
        <dbReference type="ARBA" id="ARBA00023065"/>
    </source>
</evidence>
<dbReference type="InterPro" id="IPR006153">
    <property type="entry name" value="Cation/H_exchanger_TM"/>
</dbReference>
<evidence type="ECO:0000313" key="14">
    <source>
        <dbReference type="EnsemblPlants" id="QL01p023891:mrna"/>
    </source>
</evidence>
<feature type="transmembrane region" description="Helical" evidence="10">
    <location>
        <begin position="137"/>
        <end position="159"/>
    </location>
</feature>
<name>A0A7N2KNF0_QUELO</name>
<dbReference type="InParanoid" id="A0A7N2KNF0"/>
<dbReference type="GO" id="GO:0016020">
    <property type="term" value="C:membrane"/>
    <property type="evidence" value="ECO:0007669"/>
    <property type="project" value="UniProtKB-SubCell"/>
</dbReference>
<comment type="subcellular location">
    <subcellularLocation>
        <location evidence="1">Membrane</location>
        <topology evidence="1">Multi-pass membrane protein</topology>
    </subcellularLocation>
</comment>
<evidence type="ECO:0000256" key="6">
    <source>
        <dbReference type="ARBA" id="ARBA00022989"/>
    </source>
</evidence>
<evidence type="ECO:0000259" key="11">
    <source>
        <dbReference type="Pfam" id="PF00999"/>
    </source>
</evidence>
<keyword evidence="7" id="KW-0406">Ion transport</keyword>
<dbReference type="RefSeq" id="XP_030924264.1">
    <property type="nucleotide sequence ID" value="XM_031068404.1"/>
</dbReference>
<keyword evidence="8 10" id="KW-0472">Membrane</keyword>
<evidence type="ECO:0000256" key="8">
    <source>
        <dbReference type="ARBA" id="ARBA00023136"/>
    </source>
</evidence>
<feature type="domain" description="Cation/H+ exchanger transmembrane" evidence="11">
    <location>
        <begin position="55"/>
        <end position="433"/>
    </location>
</feature>
<dbReference type="AlphaFoldDB" id="A0A7N2KNF0"/>
<feature type="transmembrane region" description="Helical" evidence="10">
    <location>
        <begin position="199"/>
        <end position="220"/>
    </location>
</feature>
<dbReference type="InterPro" id="IPR038770">
    <property type="entry name" value="Na+/solute_symporter_sf"/>
</dbReference>